<dbReference type="Proteomes" id="UP001280581">
    <property type="component" value="Unassembled WGS sequence"/>
</dbReference>
<dbReference type="AlphaFoldDB" id="A0AAN6LQJ8"/>
<keyword evidence="1" id="KW-0175">Coiled coil</keyword>
<evidence type="ECO:0000313" key="2">
    <source>
        <dbReference type="EMBL" id="KAK3202442.1"/>
    </source>
</evidence>
<keyword evidence="3" id="KW-1185">Reference proteome</keyword>
<feature type="coiled-coil region" evidence="1">
    <location>
        <begin position="13"/>
        <end position="40"/>
    </location>
</feature>
<reference evidence="2 3" key="1">
    <citation type="submission" date="2021-02" db="EMBL/GenBank/DDBJ databases">
        <title>Genome assembly of Pseudopithomyces chartarum.</title>
        <authorList>
            <person name="Jauregui R."/>
            <person name="Singh J."/>
            <person name="Voisey C."/>
        </authorList>
    </citation>
    <scope>NUCLEOTIDE SEQUENCE [LARGE SCALE GENOMIC DNA]</scope>
    <source>
        <strain evidence="2 3">AGR01</strain>
    </source>
</reference>
<protein>
    <submittedName>
        <fullName evidence="2">Uncharacterized protein</fullName>
    </submittedName>
</protein>
<name>A0AAN6LQJ8_9PLEO</name>
<organism evidence="2 3">
    <name type="scientific">Pseudopithomyces chartarum</name>
    <dbReference type="NCBI Taxonomy" id="1892770"/>
    <lineage>
        <taxon>Eukaryota</taxon>
        <taxon>Fungi</taxon>
        <taxon>Dikarya</taxon>
        <taxon>Ascomycota</taxon>
        <taxon>Pezizomycotina</taxon>
        <taxon>Dothideomycetes</taxon>
        <taxon>Pleosporomycetidae</taxon>
        <taxon>Pleosporales</taxon>
        <taxon>Massarineae</taxon>
        <taxon>Didymosphaeriaceae</taxon>
        <taxon>Pseudopithomyces</taxon>
    </lineage>
</organism>
<evidence type="ECO:0000313" key="3">
    <source>
        <dbReference type="Proteomes" id="UP001280581"/>
    </source>
</evidence>
<dbReference type="EMBL" id="WVTA01000014">
    <property type="protein sequence ID" value="KAK3202442.1"/>
    <property type="molecule type" value="Genomic_DNA"/>
</dbReference>
<comment type="caution">
    <text evidence="2">The sequence shown here is derived from an EMBL/GenBank/DDBJ whole genome shotgun (WGS) entry which is preliminary data.</text>
</comment>
<proteinExistence type="predicted"/>
<gene>
    <name evidence="2" type="ORF">GRF29_161g1224145</name>
</gene>
<accession>A0AAN6LQJ8</accession>
<evidence type="ECO:0000256" key="1">
    <source>
        <dbReference type="SAM" id="Coils"/>
    </source>
</evidence>
<sequence>MLSHLDASMNDESDLAANEIKALRNQIQVLQRKVDRSAAKIMSLQGSFDQITDGDVRKRFEDIFGAIQDWVGDIELDLTRHSRNFQRDFNGALRRTELDELLYKLNLFAYDEDESDRLGWDINIRDYSDVLWLSSQSTWINVVLSRLIWHRLRHDIFYSALPVGLNEGTEKGLEYIVNAMKEHDDGKTTTETEANHRANKWRAESMATLVLTKQFIKDKESRIEDLIDHVYHDLASDWSLIDHETLKRHIGSLEINVLRPAVELNHAIACSSTEYCLDEPRLKQLQNRYRLGDFVLKDFVKWRNVKPSDTYSVISCLFSGIDRKGTRKADDLALVKPTNESKATFPTEESFEG</sequence>